<gene>
    <name evidence="2" type="ORF">TvY486_0027440</name>
</gene>
<sequence>MRGNSFRHQLWVRSPLRRAALDVRENERHGRCRHFRRVPVIAGITPEELHEDQPTTEGYEKEETKKRPQKRGKAHSKVQRLAVDQRLRRGWLDHRDRRVQNAGHRPHRNARRAVVHGTAVQRQAARRNALAAVERAVVHIIHAQRNVSVEEVRKCLCI</sequence>
<feature type="compositionally biased region" description="Basic residues" evidence="1">
    <location>
        <begin position="67"/>
        <end position="78"/>
    </location>
</feature>
<protein>
    <submittedName>
        <fullName evidence="2">Uncharacterized protein</fullName>
    </submittedName>
</protein>
<evidence type="ECO:0000256" key="1">
    <source>
        <dbReference type="SAM" id="MobiDB-lite"/>
    </source>
</evidence>
<dbReference type="VEuPathDB" id="TriTrypDB:TvY486_0027440"/>
<dbReference type="AlphaFoldDB" id="F9WR05"/>
<evidence type="ECO:0000313" key="2">
    <source>
        <dbReference type="EMBL" id="CCD19988.1"/>
    </source>
</evidence>
<feature type="compositionally biased region" description="Basic and acidic residues" evidence="1">
    <location>
        <begin position="47"/>
        <end position="66"/>
    </location>
</feature>
<dbReference type="EMBL" id="CAEX01004605">
    <property type="protein sequence ID" value="CCD19988.1"/>
    <property type="molecule type" value="Genomic_DNA"/>
</dbReference>
<proteinExistence type="predicted"/>
<keyword evidence="3" id="KW-1185">Reference proteome</keyword>
<organism evidence="2 3">
    <name type="scientific">Trypanosoma vivax (strain Y486)</name>
    <dbReference type="NCBI Taxonomy" id="1055687"/>
    <lineage>
        <taxon>Eukaryota</taxon>
        <taxon>Discoba</taxon>
        <taxon>Euglenozoa</taxon>
        <taxon>Kinetoplastea</taxon>
        <taxon>Metakinetoplastina</taxon>
        <taxon>Trypanosomatida</taxon>
        <taxon>Trypanosomatidae</taxon>
        <taxon>Trypanosoma</taxon>
        <taxon>Duttonella</taxon>
    </lineage>
</organism>
<name>F9WR05_TRYVY</name>
<accession>F9WR05</accession>
<reference evidence="2 3" key="1">
    <citation type="journal article" date="2012" name="Proc. Natl. Acad. Sci. U.S.A.">
        <title>Antigenic diversity is generated by distinct evolutionary mechanisms in African trypanosome species.</title>
        <authorList>
            <person name="Jackson A.P."/>
            <person name="Berry A."/>
            <person name="Aslett M."/>
            <person name="Allison H.C."/>
            <person name="Burton P."/>
            <person name="Vavrova-Anderson J."/>
            <person name="Brown R."/>
            <person name="Browne H."/>
            <person name="Corton N."/>
            <person name="Hauser H."/>
            <person name="Gamble J."/>
            <person name="Gilderthorp R."/>
            <person name="Marcello L."/>
            <person name="McQuillan J."/>
            <person name="Otto T.D."/>
            <person name="Quail M.A."/>
            <person name="Sanders M.J."/>
            <person name="van Tonder A."/>
            <person name="Ginger M.L."/>
            <person name="Field M.C."/>
            <person name="Barry J.D."/>
            <person name="Hertz-Fowler C."/>
            <person name="Berriman M."/>
        </authorList>
    </citation>
    <scope>NUCLEOTIDE SEQUENCE</scope>
    <source>
        <strain evidence="2 3">Y486</strain>
    </source>
</reference>
<feature type="region of interest" description="Disordered" evidence="1">
    <location>
        <begin position="45"/>
        <end position="79"/>
    </location>
</feature>
<evidence type="ECO:0000313" key="3">
    <source>
        <dbReference type="Proteomes" id="UP000009027"/>
    </source>
</evidence>
<dbReference type="Proteomes" id="UP000009027">
    <property type="component" value="Unassembled WGS sequence"/>
</dbReference>